<dbReference type="PANTHER" id="PTHR43166">
    <property type="entry name" value="AMINO ACID IMPORT ATP-BINDING PROTEIN"/>
    <property type="match status" value="1"/>
</dbReference>
<dbReference type="PROSITE" id="PS50893">
    <property type="entry name" value="ABC_TRANSPORTER_2"/>
    <property type="match status" value="1"/>
</dbReference>
<keyword evidence="5" id="KW-0547">Nucleotide-binding</keyword>
<evidence type="ECO:0000313" key="11">
    <source>
        <dbReference type="EMBL" id="GFE50556.1"/>
    </source>
</evidence>
<proteinExistence type="inferred from homology"/>
<protein>
    <submittedName>
        <fullName evidence="11">Peptide ABC transporter ATP-binding protein</fullName>
    </submittedName>
</protein>
<evidence type="ECO:0000256" key="2">
    <source>
        <dbReference type="ARBA" id="ARBA00005417"/>
    </source>
</evidence>
<reference evidence="11 12" key="1">
    <citation type="submission" date="2019-12" db="EMBL/GenBank/DDBJ databases">
        <title>Roseobacter cerasinus sp. nov., isolated from seawater around aquaculture.</title>
        <authorList>
            <person name="Muramatsu S."/>
            <person name="Takabe Y."/>
            <person name="Mori K."/>
            <person name="Takaichi S."/>
            <person name="Hanada S."/>
        </authorList>
    </citation>
    <scope>NUCLEOTIDE SEQUENCE [LARGE SCALE GENOMIC DNA]</scope>
    <source>
        <strain evidence="11 12">AI77</strain>
    </source>
</reference>
<keyword evidence="7" id="KW-0029">Amino-acid transport</keyword>
<dbReference type="SUPFAM" id="SSF52540">
    <property type="entry name" value="P-loop containing nucleoside triphosphate hydrolases"/>
    <property type="match status" value="1"/>
</dbReference>
<evidence type="ECO:0000259" key="10">
    <source>
        <dbReference type="PROSITE" id="PS50893"/>
    </source>
</evidence>
<dbReference type="GO" id="GO:0015424">
    <property type="term" value="F:ABC-type amino acid transporter activity"/>
    <property type="evidence" value="ECO:0007669"/>
    <property type="project" value="InterPro"/>
</dbReference>
<evidence type="ECO:0000256" key="6">
    <source>
        <dbReference type="ARBA" id="ARBA00022840"/>
    </source>
</evidence>
<dbReference type="GO" id="GO:0016887">
    <property type="term" value="F:ATP hydrolysis activity"/>
    <property type="evidence" value="ECO:0007669"/>
    <property type="project" value="InterPro"/>
</dbReference>
<dbReference type="InterPro" id="IPR017871">
    <property type="entry name" value="ABC_transporter-like_CS"/>
</dbReference>
<keyword evidence="4" id="KW-1003">Cell membrane</keyword>
<dbReference type="GO" id="GO:0005524">
    <property type="term" value="F:ATP binding"/>
    <property type="evidence" value="ECO:0007669"/>
    <property type="project" value="UniProtKB-KW"/>
</dbReference>
<evidence type="ECO:0000256" key="7">
    <source>
        <dbReference type="ARBA" id="ARBA00022970"/>
    </source>
</evidence>
<dbReference type="Proteomes" id="UP000436522">
    <property type="component" value="Unassembled WGS sequence"/>
</dbReference>
<accession>A0A640VWD0</accession>
<keyword evidence="12" id="KW-1185">Reference proteome</keyword>
<evidence type="ECO:0000256" key="8">
    <source>
        <dbReference type="ARBA" id="ARBA00023136"/>
    </source>
</evidence>
<dbReference type="Gene3D" id="3.40.50.300">
    <property type="entry name" value="P-loop containing nucleotide triphosphate hydrolases"/>
    <property type="match status" value="1"/>
</dbReference>
<dbReference type="InterPro" id="IPR050086">
    <property type="entry name" value="MetN_ABC_transporter-like"/>
</dbReference>
<evidence type="ECO:0000256" key="5">
    <source>
        <dbReference type="ARBA" id="ARBA00022741"/>
    </source>
</evidence>
<evidence type="ECO:0000256" key="4">
    <source>
        <dbReference type="ARBA" id="ARBA00022475"/>
    </source>
</evidence>
<name>A0A640VWD0_9RHOB</name>
<evidence type="ECO:0000256" key="1">
    <source>
        <dbReference type="ARBA" id="ARBA00004202"/>
    </source>
</evidence>
<dbReference type="PROSITE" id="PS00211">
    <property type="entry name" value="ABC_TRANSPORTER_1"/>
    <property type="match status" value="1"/>
</dbReference>
<organism evidence="11 12">
    <name type="scientific">Roseobacter cerasinus</name>
    <dbReference type="NCBI Taxonomy" id="2602289"/>
    <lineage>
        <taxon>Bacteria</taxon>
        <taxon>Pseudomonadati</taxon>
        <taxon>Pseudomonadota</taxon>
        <taxon>Alphaproteobacteria</taxon>
        <taxon>Rhodobacterales</taxon>
        <taxon>Roseobacteraceae</taxon>
        <taxon>Roseobacter</taxon>
    </lineage>
</organism>
<dbReference type="GO" id="GO:0005886">
    <property type="term" value="C:plasma membrane"/>
    <property type="evidence" value="ECO:0007669"/>
    <property type="project" value="UniProtKB-SubCell"/>
</dbReference>
<gene>
    <name evidence="11" type="primary">glnQ</name>
    <name evidence="11" type="ORF">So717_23090</name>
</gene>
<comment type="subcellular location">
    <subcellularLocation>
        <location evidence="1">Cell membrane</location>
        <topology evidence="1">Peripheral membrane protein</topology>
    </subcellularLocation>
</comment>
<dbReference type="OrthoDB" id="9802264at2"/>
<dbReference type="AlphaFoldDB" id="A0A640VWD0"/>
<comment type="similarity">
    <text evidence="2">Belongs to the ABC transporter superfamily.</text>
</comment>
<keyword evidence="8" id="KW-0472">Membrane</keyword>
<dbReference type="Pfam" id="PF00005">
    <property type="entry name" value="ABC_tran"/>
    <property type="match status" value="1"/>
</dbReference>
<dbReference type="EMBL" id="BLIV01000004">
    <property type="protein sequence ID" value="GFE50556.1"/>
    <property type="molecule type" value="Genomic_DNA"/>
</dbReference>
<dbReference type="InterPro" id="IPR003439">
    <property type="entry name" value="ABC_transporter-like_ATP-bd"/>
</dbReference>
<keyword evidence="6 11" id="KW-0067">ATP-binding</keyword>
<dbReference type="PIRSF" id="PIRSF039085">
    <property type="entry name" value="ABC_ATPase_HisP"/>
    <property type="match status" value="1"/>
</dbReference>
<evidence type="ECO:0000313" key="12">
    <source>
        <dbReference type="Proteomes" id="UP000436522"/>
    </source>
</evidence>
<dbReference type="RefSeq" id="WP_159977445.1">
    <property type="nucleotide sequence ID" value="NZ_BLIV01000004.1"/>
</dbReference>
<dbReference type="InterPro" id="IPR003593">
    <property type="entry name" value="AAA+_ATPase"/>
</dbReference>
<evidence type="ECO:0000256" key="3">
    <source>
        <dbReference type="ARBA" id="ARBA00022448"/>
    </source>
</evidence>
<feature type="region of interest" description="Disordered" evidence="9">
    <location>
        <begin position="1"/>
        <end position="46"/>
    </location>
</feature>
<sequence length="292" mass="31310">MPGPSVERSVADGADGGAGPRRGADAPRRGPAPPGGSAGRDTTDRSALDVGTTAKLSLRSVQKAFGDNAVLRGIHMDVAVGEMICLIGASGSGKSTLLRCINQLESIDEGAVLLDGQDISEPGLDLGPVRRRIGIVFQSYNLFPHMSALENVLLAPRRVLRRDSTAEAEALFDRFGLAEHMRKYPDQLSGGQQQRVAVIRALAMQPEIMLFDEITAALDPELVGEVLNVLRQLRAEGMTMILATHEMGFARELADSVCFMDGGVIVEQGPPERIFTAPKVARTQAFLRSVLR</sequence>
<dbReference type="InterPro" id="IPR030679">
    <property type="entry name" value="ABC_ATPase_HisP-typ"/>
</dbReference>
<feature type="domain" description="ABC transporter" evidence="10">
    <location>
        <begin position="56"/>
        <end position="287"/>
    </location>
</feature>
<dbReference type="CDD" id="cd03262">
    <property type="entry name" value="ABC_HisP_GlnQ"/>
    <property type="match status" value="1"/>
</dbReference>
<dbReference type="SMART" id="SM00382">
    <property type="entry name" value="AAA"/>
    <property type="match status" value="1"/>
</dbReference>
<comment type="caution">
    <text evidence="11">The sequence shown here is derived from an EMBL/GenBank/DDBJ whole genome shotgun (WGS) entry which is preliminary data.</text>
</comment>
<keyword evidence="3" id="KW-0813">Transport</keyword>
<dbReference type="PANTHER" id="PTHR43166:SF9">
    <property type="entry name" value="GLUTAMATE_ASPARTATE IMPORT ATP-BINDING PROTEIN GLTL"/>
    <property type="match status" value="1"/>
</dbReference>
<evidence type="ECO:0000256" key="9">
    <source>
        <dbReference type="SAM" id="MobiDB-lite"/>
    </source>
</evidence>
<dbReference type="InterPro" id="IPR027417">
    <property type="entry name" value="P-loop_NTPase"/>
</dbReference>